<comment type="caution">
    <text evidence="1">The sequence shown here is derived from an EMBL/GenBank/DDBJ whole genome shotgun (WGS) entry which is preliminary data.</text>
</comment>
<organism evidence="1">
    <name type="scientific">Sesamum angustifolium</name>
    <dbReference type="NCBI Taxonomy" id="2727405"/>
    <lineage>
        <taxon>Eukaryota</taxon>
        <taxon>Viridiplantae</taxon>
        <taxon>Streptophyta</taxon>
        <taxon>Embryophyta</taxon>
        <taxon>Tracheophyta</taxon>
        <taxon>Spermatophyta</taxon>
        <taxon>Magnoliopsida</taxon>
        <taxon>eudicotyledons</taxon>
        <taxon>Gunneridae</taxon>
        <taxon>Pentapetalae</taxon>
        <taxon>asterids</taxon>
        <taxon>lamiids</taxon>
        <taxon>Lamiales</taxon>
        <taxon>Pedaliaceae</taxon>
        <taxon>Sesamum</taxon>
    </lineage>
</organism>
<dbReference type="PANTHER" id="PTHR45643">
    <property type="entry name" value="REVERSE TRANSCRIPTASE"/>
    <property type="match status" value="1"/>
</dbReference>
<reference evidence="1" key="1">
    <citation type="submission" date="2020-06" db="EMBL/GenBank/DDBJ databases">
        <authorList>
            <person name="Li T."/>
            <person name="Hu X."/>
            <person name="Zhang T."/>
            <person name="Song X."/>
            <person name="Zhang H."/>
            <person name="Dai N."/>
            <person name="Sheng W."/>
            <person name="Hou X."/>
            <person name="Wei L."/>
        </authorList>
    </citation>
    <scope>NUCLEOTIDE SEQUENCE</scope>
    <source>
        <strain evidence="1">G01</strain>
        <tissue evidence="1">Leaf</tissue>
    </source>
</reference>
<protein>
    <recommendedName>
        <fullName evidence="2">Reverse transcriptase/retrotransposon-derived protein RNase H-like domain-containing protein</fullName>
    </recommendedName>
</protein>
<dbReference type="InterPro" id="IPR043128">
    <property type="entry name" value="Rev_trsase/Diguanyl_cyclase"/>
</dbReference>
<dbReference type="InterPro" id="IPR043502">
    <property type="entry name" value="DNA/RNA_pol_sf"/>
</dbReference>
<evidence type="ECO:0008006" key="2">
    <source>
        <dbReference type="Google" id="ProtNLM"/>
    </source>
</evidence>
<dbReference type="EMBL" id="JACGWK010000011">
    <property type="protein sequence ID" value="KAL0326480.1"/>
    <property type="molecule type" value="Genomic_DNA"/>
</dbReference>
<gene>
    <name evidence="1" type="ORF">Sangu_1726000</name>
</gene>
<dbReference type="SUPFAM" id="SSF56672">
    <property type="entry name" value="DNA/RNA polymerases"/>
    <property type="match status" value="1"/>
</dbReference>
<dbReference type="AlphaFoldDB" id="A0AAW2M4P1"/>
<name>A0AAW2M4P1_9LAMI</name>
<sequence length="104" mass="11756">MVTQRGIKANCLKIRAILDMKAPTNVNEVQRLIGRIAALSHCISNSAEKSLPYFKMLRKAKNFKWDTSYQQAFEKLKKYLAGLPLLVQPSLGDTSTFTFLPLPK</sequence>
<dbReference type="Gene3D" id="3.30.70.270">
    <property type="match status" value="1"/>
</dbReference>
<reference evidence="1" key="2">
    <citation type="journal article" date="2024" name="Plant">
        <title>Genomic evolution and insights into agronomic trait innovations of Sesamum species.</title>
        <authorList>
            <person name="Miao H."/>
            <person name="Wang L."/>
            <person name="Qu L."/>
            <person name="Liu H."/>
            <person name="Sun Y."/>
            <person name="Le M."/>
            <person name="Wang Q."/>
            <person name="Wei S."/>
            <person name="Zheng Y."/>
            <person name="Lin W."/>
            <person name="Duan Y."/>
            <person name="Cao H."/>
            <person name="Xiong S."/>
            <person name="Wang X."/>
            <person name="Wei L."/>
            <person name="Li C."/>
            <person name="Ma Q."/>
            <person name="Ju M."/>
            <person name="Zhao R."/>
            <person name="Li G."/>
            <person name="Mu C."/>
            <person name="Tian Q."/>
            <person name="Mei H."/>
            <person name="Zhang T."/>
            <person name="Gao T."/>
            <person name="Zhang H."/>
        </authorList>
    </citation>
    <scope>NUCLEOTIDE SEQUENCE</scope>
    <source>
        <strain evidence="1">G01</strain>
    </source>
</reference>
<dbReference type="PANTHER" id="PTHR45643:SF5">
    <property type="entry name" value="RNA-DIRECTED DNA POLYMERASE HOMOLOG"/>
    <property type="match status" value="1"/>
</dbReference>
<evidence type="ECO:0000313" key="1">
    <source>
        <dbReference type="EMBL" id="KAL0326480.1"/>
    </source>
</evidence>
<accession>A0AAW2M4P1</accession>
<proteinExistence type="predicted"/>